<feature type="non-terminal residue" evidence="3">
    <location>
        <position position="148"/>
    </location>
</feature>
<dbReference type="GO" id="GO:0006571">
    <property type="term" value="P:tyrosine biosynthetic process"/>
    <property type="evidence" value="ECO:0007669"/>
    <property type="project" value="InterPro"/>
</dbReference>
<accession>A0A383EIR5</accession>
<proteinExistence type="predicted"/>
<gene>
    <name evidence="3" type="ORF">METZ01_LOCUS508842</name>
</gene>
<dbReference type="Pfam" id="PF02153">
    <property type="entry name" value="PDH_N"/>
    <property type="match status" value="1"/>
</dbReference>
<dbReference type="GO" id="GO:0070403">
    <property type="term" value="F:NAD+ binding"/>
    <property type="evidence" value="ECO:0007669"/>
    <property type="project" value="InterPro"/>
</dbReference>
<protein>
    <recommendedName>
        <fullName evidence="2">Prephenate/arogenate dehydrogenase domain-containing protein</fullName>
    </recommendedName>
</protein>
<organism evidence="3">
    <name type="scientific">marine metagenome</name>
    <dbReference type="NCBI Taxonomy" id="408172"/>
    <lineage>
        <taxon>unclassified sequences</taxon>
        <taxon>metagenomes</taxon>
        <taxon>ecological metagenomes</taxon>
    </lineage>
</organism>
<dbReference type="InterPro" id="IPR003099">
    <property type="entry name" value="Prephen_DH"/>
</dbReference>
<dbReference type="GO" id="GO:0008977">
    <property type="term" value="F:prephenate dehydrogenase (NAD+) activity"/>
    <property type="evidence" value="ECO:0007669"/>
    <property type="project" value="InterPro"/>
</dbReference>
<dbReference type="InterPro" id="IPR036291">
    <property type="entry name" value="NAD(P)-bd_dom_sf"/>
</dbReference>
<evidence type="ECO:0000259" key="2">
    <source>
        <dbReference type="PROSITE" id="PS51176"/>
    </source>
</evidence>
<dbReference type="EMBL" id="UINC01225779">
    <property type="protein sequence ID" value="SVE55988.1"/>
    <property type="molecule type" value="Genomic_DNA"/>
</dbReference>
<evidence type="ECO:0000313" key="3">
    <source>
        <dbReference type="EMBL" id="SVE55988.1"/>
    </source>
</evidence>
<dbReference type="GO" id="GO:0004665">
    <property type="term" value="F:prephenate dehydrogenase (NADP+) activity"/>
    <property type="evidence" value="ECO:0007669"/>
    <property type="project" value="InterPro"/>
</dbReference>
<dbReference type="InterPro" id="IPR050812">
    <property type="entry name" value="Preph/Arog_dehydrog"/>
</dbReference>
<dbReference type="AlphaFoldDB" id="A0A383EIR5"/>
<name>A0A383EIR5_9ZZZZ</name>
<sequence>MKKVGIIGYGRFGKLLVDLLPDSKYEIKIYDSSDIFDDSIKLYSLDEVLQSLIVFIAVPISAFEDVVKEISQHNLYNTTIVDVCSVKVYPVEIMEKYLQKHIGIIASHPHFGPDSYSPFKELKITIYPIRDIYNRFDELKQVFESQSI</sequence>
<dbReference type="SUPFAM" id="SSF51735">
    <property type="entry name" value="NAD(P)-binding Rossmann-fold domains"/>
    <property type="match status" value="1"/>
</dbReference>
<dbReference type="PANTHER" id="PTHR21363">
    <property type="entry name" value="PREPHENATE DEHYDROGENASE"/>
    <property type="match status" value="1"/>
</dbReference>
<dbReference type="PROSITE" id="PS51176">
    <property type="entry name" value="PDH_ADH"/>
    <property type="match status" value="1"/>
</dbReference>
<reference evidence="3" key="1">
    <citation type="submission" date="2018-05" db="EMBL/GenBank/DDBJ databases">
        <authorList>
            <person name="Lanie J.A."/>
            <person name="Ng W.-L."/>
            <person name="Kazmierczak K.M."/>
            <person name="Andrzejewski T.M."/>
            <person name="Davidsen T.M."/>
            <person name="Wayne K.J."/>
            <person name="Tettelin H."/>
            <person name="Glass J.I."/>
            <person name="Rusch D."/>
            <person name="Podicherti R."/>
            <person name="Tsui H.-C.T."/>
            <person name="Winkler M.E."/>
        </authorList>
    </citation>
    <scope>NUCLEOTIDE SEQUENCE</scope>
</reference>
<evidence type="ECO:0000256" key="1">
    <source>
        <dbReference type="ARBA" id="ARBA00023002"/>
    </source>
</evidence>
<dbReference type="PANTHER" id="PTHR21363:SF0">
    <property type="entry name" value="PREPHENATE DEHYDROGENASE [NADP(+)]"/>
    <property type="match status" value="1"/>
</dbReference>
<keyword evidence="1" id="KW-0560">Oxidoreductase</keyword>
<dbReference type="Gene3D" id="3.40.50.720">
    <property type="entry name" value="NAD(P)-binding Rossmann-like Domain"/>
    <property type="match status" value="1"/>
</dbReference>
<dbReference type="InterPro" id="IPR046826">
    <property type="entry name" value="PDH_N"/>
</dbReference>
<feature type="domain" description="Prephenate/arogenate dehydrogenase" evidence="2">
    <location>
        <begin position="2"/>
        <end position="148"/>
    </location>
</feature>